<dbReference type="AlphaFoldDB" id="A0ABD3MB97"/>
<evidence type="ECO:0000313" key="3">
    <source>
        <dbReference type="Proteomes" id="UP001530293"/>
    </source>
</evidence>
<gene>
    <name evidence="2" type="ORF">ACHAWU_007643</name>
</gene>
<evidence type="ECO:0000256" key="1">
    <source>
        <dbReference type="SAM" id="MobiDB-lite"/>
    </source>
</evidence>
<feature type="region of interest" description="Disordered" evidence="1">
    <location>
        <begin position="311"/>
        <end position="405"/>
    </location>
</feature>
<keyword evidence="3" id="KW-1185">Reference proteome</keyword>
<name>A0ABD3MB97_9STRA</name>
<feature type="region of interest" description="Disordered" evidence="1">
    <location>
        <begin position="170"/>
        <end position="254"/>
    </location>
</feature>
<sequence length="691" mass="75572">MNTMSSRNLHPIVKHSSKPLLQPASSLWRGSRKGYSADVDDVRPDPEEVDVDDEEGDEVRSSNTVVVDSQDGNTNPTTATTCRIDFYSHILPKRRYRHNDSSNNRTKQQQTRPTRRRQRLGDECCTNTANNKKKRPHYWTATSTTHQDIDLSLVPLLSSRELDRRMMMTTTKADSGSRGSGAYSPTIPSTASSTSTLSDQWLSSISTSSENVNSNSEKKKIGKNYRFKDDGSGHQNNLGNEEMNISTASPPSSDIVTKARPLAVVDYGSIELDMSGSLLDSIYKIGPPSAGAARLNDGGFTTDWTRMIGGGVRKKRLSTHHRHRDDESPSKRRNDRTTTATTTTAATDTAASALHNSRKSKAIKTPIPAADDVVQEEGCNNSSSTDPPAHGTTHYSIPSSKPKLENIASTTSSGALQVQAISSATASSSSWLFLGSNRMQEGDRHTTEKQTSAKRDTTIISTTKPVEARRMLGHRLPAISKVPYTLDAAISFSPFARVLFCAQPPYTVVHTNAAYISLLQQRSLSKPCVVGGAFSDTTKQLEGESSETYVARMVMEHMDALDHSDDDDDNDESAARRASRSQQPRPRLFYYIFPVLSADDPYSQFLRGYKHDFERRQSVTSSCPSLSDTAAVAGAGAAPASTTTTSFSILDPLQIVEPGGTASYGSSRSTSPTQIRSQYLLQIEPDGRYPY</sequence>
<feature type="region of interest" description="Disordered" evidence="1">
    <location>
        <begin position="93"/>
        <end position="131"/>
    </location>
</feature>
<feature type="compositionally biased region" description="Polar residues" evidence="1">
    <location>
        <begin position="61"/>
        <end position="80"/>
    </location>
</feature>
<dbReference type="EMBL" id="JALLBG020000196">
    <property type="protein sequence ID" value="KAL3759899.1"/>
    <property type="molecule type" value="Genomic_DNA"/>
</dbReference>
<proteinExistence type="predicted"/>
<feature type="region of interest" description="Disordered" evidence="1">
    <location>
        <begin position="24"/>
        <end position="80"/>
    </location>
</feature>
<reference evidence="2 3" key="1">
    <citation type="submission" date="2024-10" db="EMBL/GenBank/DDBJ databases">
        <title>Updated reference genomes for cyclostephanoid diatoms.</title>
        <authorList>
            <person name="Roberts W.R."/>
            <person name="Alverson A.J."/>
        </authorList>
    </citation>
    <scope>NUCLEOTIDE SEQUENCE [LARGE SCALE GENOMIC DNA]</scope>
    <source>
        <strain evidence="2 3">AJA232-27</strain>
    </source>
</reference>
<feature type="compositionally biased region" description="Basic residues" evidence="1">
    <location>
        <begin position="312"/>
        <end position="323"/>
    </location>
</feature>
<feature type="compositionally biased region" description="Basic and acidic residues" evidence="1">
    <location>
        <begin position="324"/>
        <end position="336"/>
    </location>
</feature>
<feature type="compositionally biased region" description="Polar residues" evidence="1">
    <location>
        <begin position="233"/>
        <end position="254"/>
    </location>
</feature>
<dbReference type="Proteomes" id="UP001530293">
    <property type="component" value="Unassembled WGS sequence"/>
</dbReference>
<feature type="compositionally biased region" description="Acidic residues" evidence="1">
    <location>
        <begin position="47"/>
        <end position="57"/>
    </location>
</feature>
<comment type="caution">
    <text evidence="2">The sequence shown here is derived from an EMBL/GenBank/DDBJ whole genome shotgun (WGS) entry which is preliminary data.</text>
</comment>
<organism evidence="2 3">
    <name type="scientific">Discostella pseudostelligera</name>
    <dbReference type="NCBI Taxonomy" id="259834"/>
    <lineage>
        <taxon>Eukaryota</taxon>
        <taxon>Sar</taxon>
        <taxon>Stramenopiles</taxon>
        <taxon>Ochrophyta</taxon>
        <taxon>Bacillariophyta</taxon>
        <taxon>Coscinodiscophyceae</taxon>
        <taxon>Thalassiosirophycidae</taxon>
        <taxon>Stephanodiscales</taxon>
        <taxon>Stephanodiscaceae</taxon>
        <taxon>Discostella</taxon>
    </lineage>
</organism>
<feature type="compositionally biased region" description="Low complexity" evidence="1">
    <location>
        <begin position="184"/>
        <end position="215"/>
    </location>
</feature>
<feature type="compositionally biased region" description="Low complexity" evidence="1">
    <location>
        <begin position="337"/>
        <end position="353"/>
    </location>
</feature>
<feature type="region of interest" description="Disordered" evidence="1">
    <location>
        <begin position="561"/>
        <end position="582"/>
    </location>
</feature>
<accession>A0ABD3MB97</accession>
<evidence type="ECO:0000313" key="2">
    <source>
        <dbReference type="EMBL" id="KAL3759899.1"/>
    </source>
</evidence>
<protein>
    <submittedName>
        <fullName evidence="2">Uncharacterized protein</fullName>
    </submittedName>
</protein>